<evidence type="ECO:0000256" key="3">
    <source>
        <dbReference type="ARBA" id="ARBA00022722"/>
    </source>
</evidence>
<proteinExistence type="predicted"/>
<dbReference type="GO" id="GO:0042781">
    <property type="term" value="F:3'-tRNA processing endoribonuclease activity"/>
    <property type="evidence" value="ECO:0007669"/>
    <property type="project" value="InterPro"/>
</dbReference>
<sequence>MSGHKQFQRINLQIIKTYSLQRFPIISICLDHQQGNERLYFGTCEEPSNRLVAFHDLNLFVNKAFYFVHRNSQEVYQGLLPIMYYAFYRNQFTNMIFLGPTGISQFIMLTRYMLGIRNLAFGALDLNKEMIIKQQKLGIGNKIQFLEMIKNTIDKHEIQNLDGVNQIIKEKASQYVIPKDFVDQNKQISLEYSKVKAFFGNNPNLTQYLVTFKVEKQLDFEKCRQLNIPLSKLPEVKEGKVFVNNKILTFEEIQKFNPQLLQQGILILDFKHEDEVEDFVSNIFDQLKNELQLYQKEFKSYQQNKDLNQTLIIVHYANKQLLESKIYNKLINKIKHLNYKIVHIITSQEYYQELDKISQKDMGREKFGYYYLDYLKIMRKYLPNLFRGQDQISQFQINNNMTNLNSLWTNEIKYLPMRMKTIQIQNGILQFEDLKVKRQISYSLQREEKQILVRLNNEIGNTQNKSYEVLMLGTSSSIENQSRNASGIHVKIKNVGILMDCGQNTLNQFYFSCQNDEEFKQKISNVQIIYISHSHNDHHQGLYDFIKHKCQLSKEPFFLLLPKPIYLWYSQLFTNLFKEEFGLKSYVHQIKIVFTDALINSNLIEQIQSQSHQTFKINNLEPEEFPEINLQLNFDTNLNKMEFQEFLNYNDFKLDIAMTQHCQFSTGIKLTSNGKTLVYSSDRLGKLKKFRNKFFEFAQNCDLLIHECTYPDEMMEKAIAVKHSTFVQAFFNAYEMKAKNLVVTHFTERSLFYLKGFFNTEGNLNIPQFKKLLQKYSQESTKPFDIDDAVKYLENNVIFASDFLIFGDGNIEKLSKISRIIAKSLFP</sequence>
<evidence type="ECO:0000313" key="9">
    <source>
        <dbReference type="Proteomes" id="UP000689195"/>
    </source>
</evidence>
<evidence type="ECO:0000256" key="1">
    <source>
        <dbReference type="ARBA" id="ARBA00001947"/>
    </source>
</evidence>
<dbReference type="GO" id="GO:0046872">
    <property type="term" value="F:metal ion binding"/>
    <property type="evidence" value="ECO:0007669"/>
    <property type="project" value="UniProtKB-KW"/>
</dbReference>
<evidence type="ECO:0000256" key="5">
    <source>
        <dbReference type="ARBA" id="ARBA00022759"/>
    </source>
</evidence>
<evidence type="ECO:0008006" key="10">
    <source>
        <dbReference type="Google" id="ProtNLM"/>
    </source>
</evidence>
<keyword evidence="6" id="KW-0378">Hydrolase</keyword>
<dbReference type="GO" id="GO:1990180">
    <property type="term" value="P:mitochondrial tRNA 3'-end processing"/>
    <property type="evidence" value="ECO:0007669"/>
    <property type="project" value="TreeGrafter"/>
</dbReference>
<dbReference type="Pfam" id="PF23023">
    <property type="entry name" value="Anti-Pycsar_Apyc1"/>
    <property type="match status" value="1"/>
</dbReference>
<evidence type="ECO:0000256" key="6">
    <source>
        <dbReference type="ARBA" id="ARBA00022801"/>
    </source>
</evidence>
<evidence type="ECO:0000256" key="4">
    <source>
        <dbReference type="ARBA" id="ARBA00022723"/>
    </source>
</evidence>
<dbReference type="InterPro" id="IPR047151">
    <property type="entry name" value="RNZ2-like"/>
</dbReference>
<dbReference type="PANTHER" id="PTHR12553">
    <property type="entry name" value="ZINC PHOSPHODIESTERASE ELAC PROTEIN 2"/>
    <property type="match status" value="1"/>
</dbReference>
<dbReference type="GO" id="GO:0005739">
    <property type="term" value="C:mitochondrion"/>
    <property type="evidence" value="ECO:0007669"/>
    <property type="project" value="TreeGrafter"/>
</dbReference>
<evidence type="ECO:0000256" key="7">
    <source>
        <dbReference type="ARBA" id="ARBA00022833"/>
    </source>
</evidence>
<keyword evidence="9" id="KW-1185">Reference proteome</keyword>
<protein>
    <recommendedName>
        <fullName evidence="10">Metallo-beta-lactamase domain-containing protein</fullName>
    </recommendedName>
</protein>
<dbReference type="EMBL" id="CAJJDO010000017">
    <property type="protein sequence ID" value="CAD8147610.1"/>
    <property type="molecule type" value="Genomic_DNA"/>
</dbReference>
<dbReference type="Proteomes" id="UP000689195">
    <property type="component" value="Unassembled WGS sequence"/>
</dbReference>
<keyword evidence="7" id="KW-0862">Zinc</keyword>
<keyword evidence="4" id="KW-0479">Metal-binding</keyword>
<evidence type="ECO:0000256" key="2">
    <source>
        <dbReference type="ARBA" id="ARBA00022694"/>
    </source>
</evidence>
<keyword evidence="5" id="KW-0255">Endonuclease</keyword>
<accession>A0A8S1T5C0</accession>
<gene>
    <name evidence="8" type="ORF">PPENT_87.1.T0170050</name>
</gene>
<keyword evidence="3" id="KW-0540">Nuclease</keyword>
<evidence type="ECO:0000313" key="8">
    <source>
        <dbReference type="EMBL" id="CAD8147610.1"/>
    </source>
</evidence>
<comment type="cofactor">
    <cofactor evidence="1">
        <name>Zn(2+)</name>
        <dbReference type="ChEBI" id="CHEBI:29105"/>
    </cofactor>
</comment>
<keyword evidence="2" id="KW-0819">tRNA processing</keyword>
<organism evidence="8 9">
    <name type="scientific">Paramecium pentaurelia</name>
    <dbReference type="NCBI Taxonomy" id="43138"/>
    <lineage>
        <taxon>Eukaryota</taxon>
        <taxon>Sar</taxon>
        <taxon>Alveolata</taxon>
        <taxon>Ciliophora</taxon>
        <taxon>Intramacronucleata</taxon>
        <taxon>Oligohymenophorea</taxon>
        <taxon>Peniculida</taxon>
        <taxon>Parameciidae</taxon>
        <taxon>Paramecium</taxon>
    </lineage>
</organism>
<dbReference type="PANTHER" id="PTHR12553:SF49">
    <property type="entry name" value="ZINC PHOSPHODIESTERASE ELAC PROTEIN 2"/>
    <property type="match status" value="1"/>
</dbReference>
<dbReference type="OrthoDB" id="527344at2759"/>
<reference evidence="8" key="1">
    <citation type="submission" date="2021-01" db="EMBL/GenBank/DDBJ databases">
        <authorList>
            <consortium name="Genoscope - CEA"/>
            <person name="William W."/>
        </authorList>
    </citation>
    <scope>NUCLEOTIDE SEQUENCE</scope>
</reference>
<dbReference type="AlphaFoldDB" id="A0A8S1T5C0"/>
<comment type="caution">
    <text evidence="8">The sequence shown here is derived from an EMBL/GenBank/DDBJ whole genome shotgun (WGS) entry which is preliminary data.</text>
</comment>
<name>A0A8S1T5C0_9CILI</name>